<dbReference type="RefSeq" id="WP_266477836.1">
    <property type="nucleotide sequence ID" value="NZ_CP109208.1"/>
</dbReference>
<accession>A0ABZ1YGB3</accession>
<evidence type="ECO:0000313" key="1">
    <source>
        <dbReference type="EMBL" id="WUU58449.1"/>
    </source>
</evidence>
<name>A0ABZ1YGB3_9ACTN</name>
<proteinExistence type="predicted"/>
<organism evidence="1">
    <name type="scientific">Streptomyces althioticus</name>
    <dbReference type="NCBI Taxonomy" id="83380"/>
    <lineage>
        <taxon>Bacteria</taxon>
        <taxon>Bacillati</taxon>
        <taxon>Actinomycetota</taxon>
        <taxon>Actinomycetes</taxon>
        <taxon>Kitasatosporales</taxon>
        <taxon>Streptomycetaceae</taxon>
        <taxon>Streptomyces</taxon>
        <taxon>Streptomyces althioticus group</taxon>
    </lineage>
</organism>
<protein>
    <recommendedName>
        <fullName evidence="2">HD domain-containing protein</fullName>
    </recommendedName>
</protein>
<gene>
    <name evidence="1" type="ORF">OIE82_35305</name>
</gene>
<sequence>MAGFLARVRQDPRADTAFRLAAMWAGDQKTVHDVRALGHAINIANTLGRYTPDVPPQAVAACLLHAIPRWPMPTEAAHQLVEDQCGPEARWLLEALRAEHTVLEERSEHAVEGHLRLLRTMPWLAHATLTFKIITLQYAPSHPGRTGTTEAAGPACGTRDHELPYLRQVHTLTTGLVPRIMSDDFGRLLEQCRPVTATAASR</sequence>
<geneLocation type="plasmid" evidence="1">
    <name>unnamed1</name>
</geneLocation>
<evidence type="ECO:0008006" key="2">
    <source>
        <dbReference type="Google" id="ProtNLM"/>
    </source>
</evidence>
<dbReference type="Gene3D" id="1.10.3210.10">
    <property type="entry name" value="Hypothetical protein af1432"/>
    <property type="match status" value="1"/>
</dbReference>
<reference evidence="1" key="1">
    <citation type="submission" date="2022-10" db="EMBL/GenBank/DDBJ databases">
        <title>The complete genomes of actinobacterial strains from the NBC collection.</title>
        <authorList>
            <person name="Joergensen T.S."/>
            <person name="Alvarez Arevalo M."/>
            <person name="Sterndorff E.B."/>
            <person name="Faurdal D."/>
            <person name="Vuksanovic O."/>
            <person name="Mourched A.-S."/>
            <person name="Charusanti P."/>
            <person name="Shaw S."/>
            <person name="Blin K."/>
            <person name="Weber T."/>
        </authorList>
    </citation>
    <scope>NUCLEOTIDE SEQUENCE [LARGE SCALE GENOMIC DNA]</scope>
    <source>
        <strain evidence="1">NBC 01686</strain>
        <plasmid evidence="1">unnamed1</plasmid>
    </source>
</reference>
<dbReference type="EMBL" id="CP109208">
    <property type="protein sequence ID" value="WUU58449.1"/>
    <property type="molecule type" value="Genomic_DNA"/>
</dbReference>
<keyword evidence="1" id="KW-0614">Plasmid</keyword>